<gene>
    <name evidence="2" type="primary">Contig2415.g2596</name>
    <name evidence="2" type="ORF">STYLEM_7458</name>
</gene>
<organism evidence="2 3">
    <name type="scientific">Stylonychia lemnae</name>
    <name type="common">Ciliate</name>
    <dbReference type="NCBI Taxonomy" id="5949"/>
    <lineage>
        <taxon>Eukaryota</taxon>
        <taxon>Sar</taxon>
        <taxon>Alveolata</taxon>
        <taxon>Ciliophora</taxon>
        <taxon>Intramacronucleata</taxon>
        <taxon>Spirotrichea</taxon>
        <taxon>Stichotrichia</taxon>
        <taxon>Sporadotrichida</taxon>
        <taxon>Oxytrichidae</taxon>
        <taxon>Stylonychinae</taxon>
        <taxon>Stylonychia</taxon>
    </lineage>
</organism>
<evidence type="ECO:0000313" key="3">
    <source>
        <dbReference type="Proteomes" id="UP000039865"/>
    </source>
</evidence>
<evidence type="ECO:0000313" key="2">
    <source>
        <dbReference type="EMBL" id="CDW78480.1"/>
    </source>
</evidence>
<feature type="region of interest" description="Disordered" evidence="1">
    <location>
        <begin position="1"/>
        <end position="35"/>
    </location>
</feature>
<evidence type="ECO:0000256" key="1">
    <source>
        <dbReference type="SAM" id="MobiDB-lite"/>
    </source>
</evidence>
<feature type="compositionally biased region" description="Basic and acidic residues" evidence="1">
    <location>
        <begin position="1"/>
        <end position="20"/>
    </location>
</feature>
<dbReference type="AlphaFoldDB" id="A0A078A896"/>
<reference evidence="2 3" key="1">
    <citation type="submission" date="2014-06" db="EMBL/GenBank/DDBJ databases">
        <authorList>
            <person name="Swart Estienne"/>
        </authorList>
    </citation>
    <scope>NUCLEOTIDE SEQUENCE [LARGE SCALE GENOMIC DNA]</scope>
    <source>
        <strain evidence="2 3">130c</strain>
    </source>
</reference>
<dbReference type="Proteomes" id="UP000039865">
    <property type="component" value="Unassembled WGS sequence"/>
</dbReference>
<accession>A0A078A896</accession>
<dbReference type="EMBL" id="CCKQ01007137">
    <property type="protein sequence ID" value="CDW78480.1"/>
    <property type="molecule type" value="Genomic_DNA"/>
</dbReference>
<dbReference type="InParanoid" id="A0A078A896"/>
<proteinExistence type="predicted"/>
<keyword evidence="3" id="KW-1185">Reference proteome</keyword>
<protein>
    <submittedName>
        <fullName evidence="2">Uncharacterized protein</fullName>
    </submittedName>
</protein>
<name>A0A078A896_STYLE</name>
<sequence length="160" mass="18340">MDKRKSLHTESPLKGKEQKRSKTQGKKQNLTKQLDELMHPQKIDVNEIQKKIIDIIDQGLQQSNKAIQVQSIYALQAQMPNVMKEQQFTENVFQLAIHYSGVLTGSKAEQQVYEIILTLSQNPAISLSVTSYTSQNSPLQEIFYQECSFNLKDLKKIESQ</sequence>